<comment type="caution">
    <text evidence="21">The sequence shown here is derived from an EMBL/GenBank/DDBJ whole genome shotgun (WGS) entry which is preliminary data.</text>
</comment>
<dbReference type="EMBL" id="JAIWYP010000016">
    <property type="protein sequence ID" value="KAH3696756.1"/>
    <property type="molecule type" value="Genomic_DNA"/>
</dbReference>
<dbReference type="Gene3D" id="1.20.1740.10">
    <property type="entry name" value="Amino acid/polyamine transporter I"/>
    <property type="match status" value="1"/>
</dbReference>
<evidence type="ECO:0000256" key="11">
    <source>
        <dbReference type="ARBA" id="ARBA00034106"/>
    </source>
</evidence>
<evidence type="ECO:0000256" key="17">
    <source>
        <dbReference type="ARBA" id="ARBA00042394"/>
    </source>
</evidence>
<evidence type="ECO:0000256" key="6">
    <source>
        <dbReference type="ARBA" id="ARBA00022989"/>
    </source>
</evidence>
<feature type="transmembrane region" description="Helical" evidence="19">
    <location>
        <begin position="299"/>
        <end position="320"/>
    </location>
</feature>
<feature type="transmembrane region" description="Helical" evidence="19">
    <location>
        <begin position="71"/>
        <end position="90"/>
    </location>
</feature>
<dbReference type="GO" id="GO:0051939">
    <property type="term" value="P:gamma-aminobutyric acid import"/>
    <property type="evidence" value="ECO:0007669"/>
    <property type="project" value="UniProtKB-ARBA"/>
</dbReference>
<evidence type="ECO:0000256" key="1">
    <source>
        <dbReference type="ARBA" id="ARBA00004439"/>
    </source>
</evidence>
<keyword evidence="4 19" id="KW-0812">Transmembrane</keyword>
<dbReference type="GO" id="GO:0098793">
    <property type="term" value="C:presynapse"/>
    <property type="evidence" value="ECO:0007669"/>
    <property type="project" value="UniProtKB-SubCell"/>
</dbReference>
<feature type="domain" description="Amino acid transporter transmembrane" evidence="20">
    <location>
        <begin position="1"/>
        <end position="374"/>
    </location>
</feature>
<feature type="transmembrane region" description="Helical" evidence="19">
    <location>
        <begin position="169"/>
        <end position="191"/>
    </location>
</feature>
<evidence type="ECO:0000256" key="19">
    <source>
        <dbReference type="SAM" id="Phobius"/>
    </source>
</evidence>
<feature type="transmembrane region" description="Helical" evidence="19">
    <location>
        <begin position="246"/>
        <end position="267"/>
    </location>
</feature>
<keyword evidence="7" id="KW-0770">Synapse</keyword>
<keyword evidence="22" id="KW-1185">Reference proteome</keyword>
<evidence type="ECO:0000256" key="3">
    <source>
        <dbReference type="ARBA" id="ARBA00022448"/>
    </source>
</evidence>
<comment type="similarity">
    <text evidence="2">Belongs to the amino acid/polyamine transporter 2 family.</text>
</comment>
<organism evidence="21 22">
    <name type="scientific">Dreissena polymorpha</name>
    <name type="common">Zebra mussel</name>
    <name type="synonym">Mytilus polymorpha</name>
    <dbReference type="NCBI Taxonomy" id="45954"/>
    <lineage>
        <taxon>Eukaryota</taxon>
        <taxon>Metazoa</taxon>
        <taxon>Spiralia</taxon>
        <taxon>Lophotrochozoa</taxon>
        <taxon>Mollusca</taxon>
        <taxon>Bivalvia</taxon>
        <taxon>Autobranchia</taxon>
        <taxon>Heteroconchia</taxon>
        <taxon>Euheterodonta</taxon>
        <taxon>Imparidentia</taxon>
        <taxon>Neoheterodontei</taxon>
        <taxon>Myida</taxon>
        <taxon>Dreissenoidea</taxon>
        <taxon>Dreissenidae</taxon>
        <taxon>Dreissena</taxon>
    </lineage>
</organism>
<evidence type="ECO:0000256" key="14">
    <source>
        <dbReference type="ARBA" id="ARBA00036440"/>
    </source>
</evidence>
<comment type="function">
    <text evidence="18">Antiporter that exchanges vesicular protons for cytosolic 4-aminobutanoate or to a lesser extend glycine, thus allowing their secretion from nerve terminals. The transport is equally dependent on the chemical and electrical components of the proton gradient. May also transport beta-alanine. Acidification of GABAergic synaptic vesicles is a prerequisite for 4-aminobutanoate uptake.</text>
</comment>
<evidence type="ECO:0000256" key="2">
    <source>
        <dbReference type="ARBA" id="ARBA00008066"/>
    </source>
</evidence>
<dbReference type="GO" id="GO:0060077">
    <property type="term" value="C:inhibitory synapse"/>
    <property type="evidence" value="ECO:0007669"/>
    <property type="project" value="UniProtKB-ARBA"/>
</dbReference>
<comment type="catalytic activity">
    <reaction evidence="12">
        <text>beta-alanine(out) + n H(+)(in) = beta-alanine(in) + n H(+)(out)</text>
        <dbReference type="Rhea" id="RHEA:70987"/>
        <dbReference type="ChEBI" id="CHEBI:15378"/>
        <dbReference type="ChEBI" id="CHEBI:57966"/>
    </reaction>
</comment>
<keyword evidence="6 19" id="KW-1133">Transmembrane helix</keyword>
<feature type="transmembrane region" description="Helical" evidence="19">
    <location>
        <begin position="326"/>
        <end position="346"/>
    </location>
</feature>
<keyword evidence="3" id="KW-0813">Transport</keyword>
<dbReference type="InterPro" id="IPR013057">
    <property type="entry name" value="AA_transpt_TM"/>
</dbReference>
<evidence type="ECO:0000256" key="10">
    <source>
        <dbReference type="ARBA" id="ARBA00023329"/>
    </source>
</evidence>
<dbReference type="GO" id="GO:0015179">
    <property type="term" value="F:L-amino acid transmembrane transporter activity"/>
    <property type="evidence" value="ECO:0007669"/>
    <property type="project" value="TreeGrafter"/>
</dbReference>
<feature type="transmembrane region" description="Helical" evidence="19">
    <location>
        <begin position="203"/>
        <end position="226"/>
    </location>
</feature>
<accession>A0A9D4BBU9</accession>
<reference evidence="21" key="2">
    <citation type="submission" date="2020-11" db="EMBL/GenBank/DDBJ databases">
        <authorList>
            <person name="McCartney M.A."/>
            <person name="Auch B."/>
            <person name="Kono T."/>
            <person name="Mallez S."/>
            <person name="Becker A."/>
            <person name="Gohl D.M."/>
            <person name="Silverstein K.A.T."/>
            <person name="Koren S."/>
            <person name="Bechman K.B."/>
            <person name="Herman A."/>
            <person name="Abrahante J.E."/>
            <person name="Garbe J."/>
        </authorList>
    </citation>
    <scope>NUCLEOTIDE SEQUENCE</scope>
    <source>
        <strain evidence="21">Duluth1</strain>
        <tissue evidence="21">Whole animal</tissue>
    </source>
</reference>
<evidence type="ECO:0000256" key="15">
    <source>
        <dbReference type="ARBA" id="ARBA00039542"/>
    </source>
</evidence>
<keyword evidence="5" id="KW-0532">Neurotransmitter transport</keyword>
<name>A0A9D4BBU9_DREPO</name>
<feature type="transmembrane region" description="Helical" evidence="19">
    <location>
        <begin position="15"/>
        <end position="40"/>
    </location>
</feature>
<dbReference type="PANTHER" id="PTHR22950:SF689">
    <property type="entry name" value="VESICULAR INHIBITORY AMINO ACID TRANSPORTER"/>
    <property type="match status" value="1"/>
</dbReference>
<sequence length="408" mass="46151">MFIVSFPYAVQQGGYWAIVAMVAVAYICCYTGKILVQCLYEEDELNRRQRVRSSYVEVAEEVMGKTLGGRVVNCAQIIELLMTCILYVLLCGDLLDGSFPGLINLSAWIVLSTFFLLPCAFLKTLRSVSWLSFWCTVAHMAINAIIIIYCLTKATEWKFADVQIKIDIWTFPISLGIIVFSYTSQIFLPTLEENLIDRKKFSCMMHATHIAAAVFKAVFSYIGFVTFGHNTEEVITNNLPTQTLKIIVNVILVVKALLSYPLPYFAAVDLIETSFFRGRGVTVFPVCWNEENELKIWAILLRFGLVLLTMCLAIWIPYFAILMSLIGSFTGTMLSFVWPCFFHLRLKWYRLRWYEKAADVVIILIGFIFGGIGIFYSAHALSRAIKGLPVDPQNSPIPVAPKIVKPLP</sequence>
<feature type="transmembrane region" description="Helical" evidence="19">
    <location>
        <begin position="102"/>
        <end position="121"/>
    </location>
</feature>
<comment type="catalytic activity">
    <reaction evidence="13">
        <text>glycine(out) + n H(+)(in) = glycine(in) + n H(+)(out)</text>
        <dbReference type="Rhea" id="RHEA:70983"/>
        <dbReference type="ChEBI" id="CHEBI:15378"/>
        <dbReference type="ChEBI" id="CHEBI:57305"/>
    </reaction>
</comment>
<dbReference type="Pfam" id="PF01490">
    <property type="entry name" value="Aa_trans"/>
    <property type="match status" value="1"/>
</dbReference>
<evidence type="ECO:0000256" key="4">
    <source>
        <dbReference type="ARBA" id="ARBA00022692"/>
    </source>
</evidence>
<comment type="catalytic activity">
    <reaction evidence="14">
        <text>4-aminobutanoate(out) + n H(+)(in) = 4-aminobutanoate(in) + n H(+)(out)</text>
        <dbReference type="Rhea" id="RHEA:70979"/>
        <dbReference type="ChEBI" id="CHEBI:15378"/>
        <dbReference type="ChEBI" id="CHEBI:59888"/>
    </reaction>
</comment>
<evidence type="ECO:0000256" key="8">
    <source>
        <dbReference type="ARBA" id="ARBA00023136"/>
    </source>
</evidence>
<dbReference type="PANTHER" id="PTHR22950">
    <property type="entry name" value="AMINO ACID TRANSPORTER"/>
    <property type="match status" value="1"/>
</dbReference>
<protein>
    <recommendedName>
        <fullName evidence="15">Vesicular inhibitory amino acid transporter</fullName>
    </recommendedName>
    <alternativeName>
        <fullName evidence="16">Solute carrier family 32 member 1</fullName>
    </alternativeName>
    <alternativeName>
        <fullName evidence="17">Vesicular GABA transporter</fullName>
    </alternativeName>
</protein>
<dbReference type="OrthoDB" id="6021076at2759"/>
<keyword evidence="9" id="KW-0966">Cell projection</keyword>
<comment type="subcellular location">
    <subcellularLocation>
        <location evidence="1">Cytoplasmic vesicle membrane</location>
        <topology evidence="1">Multi-pass membrane protein</topology>
    </subcellularLocation>
    <subcellularLocation>
        <location evidence="11">Presynapse</location>
    </subcellularLocation>
</comment>
<dbReference type="GO" id="GO:0005774">
    <property type="term" value="C:vacuolar membrane"/>
    <property type="evidence" value="ECO:0007669"/>
    <property type="project" value="TreeGrafter"/>
</dbReference>
<evidence type="ECO:0000256" key="7">
    <source>
        <dbReference type="ARBA" id="ARBA00023018"/>
    </source>
</evidence>
<evidence type="ECO:0000313" key="21">
    <source>
        <dbReference type="EMBL" id="KAH3696756.1"/>
    </source>
</evidence>
<evidence type="ECO:0000256" key="18">
    <source>
        <dbReference type="ARBA" id="ARBA00046163"/>
    </source>
</evidence>
<evidence type="ECO:0000256" key="13">
    <source>
        <dbReference type="ARBA" id="ARBA00035961"/>
    </source>
</evidence>
<dbReference type="GO" id="GO:0140800">
    <property type="term" value="F:gamma-aminobutyric acid:proton antiporter activity"/>
    <property type="evidence" value="ECO:0007669"/>
    <property type="project" value="UniProtKB-ARBA"/>
</dbReference>
<dbReference type="GO" id="GO:0015187">
    <property type="term" value="F:glycine transmembrane transporter activity"/>
    <property type="evidence" value="ECO:0007669"/>
    <property type="project" value="UniProtKB-ARBA"/>
</dbReference>
<reference evidence="21" key="1">
    <citation type="journal article" date="2019" name="bioRxiv">
        <title>The Genome of the Zebra Mussel, Dreissena polymorpha: A Resource for Invasive Species Research.</title>
        <authorList>
            <person name="McCartney M.A."/>
            <person name="Auch B."/>
            <person name="Kono T."/>
            <person name="Mallez S."/>
            <person name="Zhang Y."/>
            <person name="Obille A."/>
            <person name="Becker A."/>
            <person name="Abrahante J.E."/>
            <person name="Garbe J."/>
            <person name="Badalamenti J.P."/>
            <person name="Herman A."/>
            <person name="Mangelson H."/>
            <person name="Liachko I."/>
            <person name="Sullivan S."/>
            <person name="Sone E.D."/>
            <person name="Koren S."/>
            <person name="Silverstein K.A.T."/>
            <person name="Beckman K.B."/>
            <person name="Gohl D.M."/>
        </authorList>
    </citation>
    <scope>NUCLEOTIDE SEQUENCE</scope>
    <source>
        <strain evidence="21">Duluth1</strain>
        <tissue evidence="21">Whole animal</tissue>
    </source>
</reference>
<proteinExistence type="inferred from homology"/>
<evidence type="ECO:0000313" key="22">
    <source>
        <dbReference type="Proteomes" id="UP000828390"/>
    </source>
</evidence>
<dbReference type="GO" id="GO:0030659">
    <property type="term" value="C:cytoplasmic vesicle membrane"/>
    <property type="evidence" value="ECO:0007669"/>
    <property type="project" value="UniProtKB-SubCell"/>
</dbReference>
<dbReference type="FunFam" id="1.20.1740.10:FF:000062">
    <property type="entry name" value="Vesicular inhibitory amino acid transporter"/>
    <property type="match status" value="1"/>
</dbReference>
<keyword evidence="8 19" id="KW-0472">Membrane</keyword>
<evidence type="ECO:0000256" key="16">
    <source>
        <dbReference type="ARBA" id="ARBA00041574"/>
    </source>
</evidence>
<evidence type="ECO:0000259" key="20">
    <source>
        <dbReference type="Pfam" id="PF01490"/>
    </source>
</evidence>
<dbReference type="AlphaFoldDB" id="A0A9D4BBU9"/>
<keyword evidence="10" id="KW-0968">Cytoplasmic vesicle</keyword>
<feature type="transmembrane region" description="Helical" evidence="19">
    <location>
        <begin position="128"/>
        <end position="149"/>
    </location>
</feature>
<gene>
    <name evidence="21" type="ORF">DPMN_084232</name>
</gene>
<evidence type="ECO:0000256" key="5">
    <source>
        <dbReference type="ARBA" id="ARBA00022775"/>
    </source>
</evidence>
<dbReference type="GO" id="GO:0006836">
    <property type="term" value="P:neurotransmitter transport"/>
    <property type="evidence" value="ECO:0007669"/>
    <property type="project" value="UniProtKB-KW"/>
</dbReference>
<feature type="transmembrane region" description="Helical" evidence="19">
    <location>
        <begin position="358"/>
        <end position="378"/>
    </location>
</feature>
<dbReference type="Proteomes" id="UP000828390">
    <property type="component" value="Unassembled WGS sequence"/>
</dbReference>
<evidence type="ECO:0000256" key="9">
    <source>
        <dbReference type="ARBA" id="ARBA00023273"/>
    </source>
</evidence>
<evidence type="ECO:0000256" key="12">
    <source>
        <dbReference type="ARBA" id="ARBA00035892"/>
    </source>
</evidence>